<evidence type="ECO:0000313" key="2">
    <source>
        <dbReference type="Proteomes" id="UP000247792"/>
    </source>
</evidence>
<accession>A0A318JDP7</accession>
<reference evidence="1 2" key="1">
    <citation type="submission" date="2018-05" db="EMBL/GenBank/DDBJ databases">
        <title>Genomic Encyclopedia of Type Strains, Phase IV (KMG-IV): sequencing the most valuable type-strain genomes for metagenomic binning, comparative biology and taxonomic classification.</title>
        <authorList>
            <person name="Goeker M."/>
        </authorList>
    </citation>
    <scope>NUCLEOTIDE SEQUENCE [LARGE SCALE GENOMIC DNA]</scope>
    <source>
        <strain evidence="1 2">DSM 19792</strain>
    </source>
</reference>
<dbReference type="AlphaFoldDB" id="A0A318JDP7"/>
<comment type="caution">
    <text evidence="1">The sequence shown here is derived from an EMBL/GenBank/DDBJ whole genome shotgun (WGS) entry which is preliminary data.</text>
</comment>
<name>A0A318JDP7_9BURK</name>
<sequence length="29" mass="3200">MSIDVAKIERAVYDADFSRLYTCGAGSLF</sequence>
<protein>
    <submittedName>
        <fullName evidence="1">Uncharacterized protein</fullName>
    </submittedName>
</protein>
<gene>
    <name evidence="1" type="ORF">DFR42_1011315</name>
</gene>
<organism evidence="1 2">
    <name type="scientific">Undibacterium pigrum</name>
    <dbReference type="NCBI Taxonomy" id="401470"/>
    <lineage>
        <taxon>Bacteria</taxon>
        <taxon>Pseudomonadati</taxon>
        <taxon>Pseudomonadota</taxon>
        <taxon>Betaproteobacteria</taxon>
        <taxon>Burkholderiales</taxon>
        <taxon>Oxalobacteraceae</taxon>
        <taxon>Undibacterium</taxon>
    </lineage>
</organism>
<dbReference type="Proteomes" id="UP000247792">
    <property type="component" value="Unassembled WGS sequence"/>
</dbReference>
<dbReference type="EMBL" id="QJKB01000001">
    <property type="protein sequence ID" value="PXX47718.1"/>
    <property type="molecule type" value="Genomic_DNA"/>
</dbReference>
<keyword evidence="2" id="KW-1185">Reference proteome</keyword>
<proteinExistence type="predicted"/>
<evidence type="ECO:0000313" key="1">
    <source>
        <dbReference type="EMBL" id="PXX47718.1"/>
    </source>
</evidence>